<comment type="subcellular location">
    <subcellularLocation>
        <location evidence="8">Cell membrane</location>
        <topology evidence="8">Peripheral membrane protein</topology>
    </subcellularLocation>
</comment>
<dbReference type="SUPFAM" id="SSF46548">
    <property type="entry name" value="alpha-helical ferredoxin"/>
    <property type="match status" value="1"/>
</dbReference>
<evidence type="ECO:0000256" key="7">
    <source>
        <dbReference type="ARBA" id="ARBA00023014"/>
    </source>
</evidence>
<keyword evidence="8" id="KW-1003">Cell membrane</keyword>
<dbReference type="Pfam" id="PF01512">
    <property type="entry name" value="Complex1_51K"/>
    <property type="match status" value="1"/>
</dbReference>
<dbReference type="SUPFAM" id="SSF142019">
    <property type="entry name" value="Nqo1 FMN-binding domain-like"/>
    <property type="match status" value="1"/>
</dbReference>
<feature type="binding site" evidence="8">
    <location>
        <position position="416"/>
    </location>
    <ligand>
        <name>[4Fe-4S] cluster</name>
        <dbReference type="ChEBI" id="CHEBI:49883"/>
        <label>2</label>
    </ligand>
</feature>
<feature type="domain" description="4Fe-4S ferredoxin-type" evidence="9">
    <location>
        <begin position="365"/>
        <end position="395"/>
    </location>
</feature>
<dbReference type="InterPro" id="IPR037225">
    <property type="entry name" value="Nuo51_FMN-bd_sf"/>
</dbReference>
<feature type="binding site" evidence="8">
    <location>
        <position position="423"/>
    </location>
    <ligand>
        <name>[4Fe-4S] cluster</name>
        <dbReference type="ChEBI" id="CHEBI:49883"/>
        <label>1</label>
    </ligand>
</feature>
<dbReference type="Pfam" id="PF13187">
    <property type="entry name" value="Fer4_9"/>
    <property type="match status" value="1"/>
</dbReference>
<dbReference type="AlphaFoldDB" id="A0A7V4U343"/>
<dbReference type="Gene3D" id="3.40.50.11540">
    <property type="entry name" value="NADH-ubiquinone oxidoreductase 51kDa subunit"/>
    <property type="match status" value="1"/>
</dbReference>
<feature type="binding site" evidence="8">
    <location>
        <position position="419"/>
    </location>
    <ligand>
        <name>[4Fe-4S] cluster</name>
        <dbReference type="ChEBI" id="CHEBI:49883"/>
        <label>2</label>
    </ligand>
</feature>
<keyword evidence="1 8" id="KW-0813">Transport</keyword>
<dbReference type="Gene3D" id="3.30.70.20">
    <property type="match status" value="1"/>
</dbReference>
<dbReference type="InterPro" id="IPR019554">
    <property type="entry name" value="Soluble_ligand-bd"/>
</dbReference>
<keyword evidence="8" id="KW-0472">Membrane</keyword>
<accession>A0A7V4U343</accession>
<evidence type="ECO:0000256" key="6">
    <source>
        <dbReference type="ARBA" id="ARBA00023004"/>
    </source>
</evidence>
<feature type="binding site" evidence="8">
    <location>
        <position position="380"/>
    </location>
    <ligand>
        <name>[4Fe-4S] cluster</name>
        <dbReference type="ChEBI" id="CHEBI:49883"/>
        <label>1</label>
    </ligand>
</feature>
<evidence type="ECO:0000256" key="3">
    <source>
        <dbReference type="ARBA" id="ARBA00022723"/>
    </source>
</evidence>
<keyword evidence="3 8" id="KW-0479">Metal-binding</keyword>
<evidence type="ECO:0000259" key="9">
    <source>
        <dbReference type="PROSITE" id="PS51379"/>
    </source>
</evidence>
<dbReference type="NCBIfam" id="TIGR01945">
    <property type="entry name" value="rnfC"/>
    <property type="match status" value="1"/>
</dbReference>
<organism evidence="10">
    <name type="scientific">Caldithrix abyssi</name>
    <dbReference type="NCBI Taxonomy" id="187145"/>
    <lineage>
        <taxon>Bacteria</taxon>
        <taxon>Pseudomonadati</taxon>
        <taxon>Calditrichota</taxon>
        <taxon>Calditrichia</taxon>
        <taxon>Calditrichales</taxon>
        <taxon>Calditrichaceae</taxon>
        <taxon>Caldithrix</taxon>
    </lineage>
</organism>
<dbReference type="GO" id="GO:0051539">
    <property type="term" value="F:4 iron, 4 sulfur cluster binding"/>
    <property type="evidence" value="ECO:0007669"/>
    <property type="project" value="UniProtKB-KW"/>
</dbReference>
<dbReference type="InterPro" id="IPR017900">
    <property type="entry name" value="4Fe4S_Fe_S_CS"/>
</dbReference>
<dbReference type="InterPro" id="IPR011538">
    <property type="entry name" value="Nuo51_FMN-bd"/>
</dbReference>
<gene>
    <name evidence="10" type="primary">rsxC</name>
    <name evidence="8" type="synonym">rnfC</name>
    <name evidence="10" type="ORF">ENK44_15815</name>
</gene>
<keyword evidence="6 8" id="KW-0408">Iron</keyword>
<proteinExistence type="inferred from homology"/>
<evidence type="ECO:0000256" key="2">
    <source>
        <dbReference type="ARBA" id="ARBA00022485"/>
    </source>
</evidence>
<protein>
    <recommendedName>
        <fullName evidence="8">Ion-translocating oxidoreductase complex subunit C</fullName>
        <ecNumber evidence="8">7.-.-.-</ecNumber>
    </recommendedName>
    <alternativeName>
        <fullName evidence="8">Rnf electron transport complex subunit C</fullName>
    </alternativeName>
</protein>
<dbReference type="PANTHER" id="PTHR43034">
    <property type="entry name" value="ION-TRANSLOCATING OXIDOREDUCTASE COMPLEX SUBUNIT C"/>
    <property type="match status" value="1"/>
</dbReference>
<dbReference type="InterPro" id="IPR026902">
    <property type="entry name" value="RnfC_N"/>
</dbReference>
<dbReference type="HAMAP" id="MF_00461">
    <property type="entry name" value="RsxC_RnfC"/>
    <property type="match status" value="1"/>
</dbReference>
<dbReference type="Pfam" id="PF13375">
    <property type="entry name" value="RnfC_N"/>
    <property type="match status" value="1"/>
</dbReference>
<comment type="subunit">
    <text evidence="8">The complex is composed of six subunits: RnfA, RnfB, RnfC, RnfD, RnfE and RnfG.</text>
</comment>
<dbReference type="EC" id="7.-.-.-" evidence="8"/>
<dbReference type="EMBL" id="DRQG01000148">
    <property type="protein sequence ID" value="HGY57175.1"/>
    <property type="molecule type" value="Genomic_DNA"/>
</dbReference>
<dbReference type="NCBIfam" id="NF003454">
    <property type="entry name" value="PRK05035.1"/>
    <property type="match status" value="1"/>
</dbReference>
<keyword evidence="2 8" id="KW-0004">4Fe-4S</keyword>
<evidence type="ECO:0000256" key="4">
    <source>
        <dbReference type="ARBA" id="ARBA00022737"/>
    </source>
</evidence>
<feature type="domain" description="4Fe-4S ferredoxin-type" evidence="9">
    <location>
        <begin position="402"/>
        <end position="433"/>
    </location>
</feature>
<keyword evidence="4 8" id="KW-0677">Repeat</keyword>
<dbReference type="GO" id="GO:0009055">
    <property type="term" value="F:electron transfer activity"/>
    <property type="evidence" value="ECO:0007669"/>
    <property type="project" value="InterPro"/>
</dbReference>
<dbReference type="PROSITE" id="PS51379">
    <property type="entry name" value="4FE4S_FER_2"/>
    <property type="match status" value="2"/>
</dbReference>
<comment type="similarity">
    <text evidence="8">Belongs to the 4Fe4S bacterial-type ferredoxin family. RnfC subfamily.</text>
</comment>
<dbReference type="GO" id="GO:0005886">
    <property type="term" value="C:plasma membrane"/>
    <property type="evidence" value="ECO:0007669"/>
    <property type="project" value="UniProtKB-SubCell"/>
</dbReference>
<name>A0A7V4U343_CALAY</name>
<dbReference type="PANTHER" id="PTHR43034:SF2">
    <property type="entry name" value="ION-TRANSLOCATING OXIDOREDUCTASE COMPLEX SUBUNIT C"/>
    <property type="match status" value="1"/>
</dbReference>
<keyword evidence="7 8" id="KW-0411">Iron-sulfur</keyword>
<dbReference type="InterPro" id="IPR010208">
    <property type="entry name" value="Ion_transpt_RnfC/RsxC"/>
</dbReference>
<evidence type="ECO:0000256" key="5">
    <source>
        <dbReference type="ARBA" id="ARBA00022982"/>
    </source>
</evidence>
<dbReference type="GO" id="GO:0046872">
    <property type="term" value="F:metal ion binding"/>
    <property type="evidence" value="ECO:0007669"/>
    <property type="project" value="UniProtKB-KW"/>
</dbReference>
<keyword evidence="8" id="KW-1278">Translocase</keyword>
<feature type="binding site" evidence="8">
    <location>
        <position position="377"/>
    </location>
    <ligand>
        <name>[4Fe-4S] cluster</name>
        <dbReference type="ChEBI" id="CHEBI:49883"/>
        <label>1</label>
    </ligand>
</feature>
<dbReference type="Proteomes" id="UP000885779">
    <property type="component" value="Unassembled WGS sequence"/>
</dbReference>
<dbReference type="PROSITE" id="PS00198">
    <property type="entry name" value="4FE4S_FER_1"/>
    <property type="match status" value="1"/>
</dbReference>
<comment type="caution">
    <text evidence="10">The sequence shown here is derived from an EMBL/GenBank/DDBJ whole genome shotgun (WGS) entry which is preliminary data.</text>
</comment>
<feature type="binding site" evidence="8">
    <location>
        <position position="413"/>
    </location>
    <ligand>
        <name>[4Fe-4S] cluster</name>
        <dbReference type="ChEBI" id="CHEBI:49883"/>
        <label>2</label>
    </ligand>
</feature>
<sequence length="444" mass="48181">MLQLKSFKPGGIHPPQQKLSAGAAITWGAVPKQLLIPVQQHIGKPCKVLVNKGDAVKRGDLLAESTGFISSNVHAPLDGKVQKIMRFPLLGGQVRDVIQLTCNDAGTPYREIVEKDYNDQPVDIDALDASEIRKKIAAAGIVGMGGAGFPTHVKLTPPDGKKIDTLLINGAECEPYITADHRLMLEYSREIIQGTRLLQRLFDGVPVFIGIEDNKPDALRAMDEAAKEADMIDVVPLKTQYPQGGEKQLIKAILGREVPSKGLPMDVGVVVQNVATVLAIRNAVYFDRPLTERVVTVSGNLVGQPGNIVLPIGTPVSTVMEQFDIDPARVRLFISGGPMMGRTSYSFESPVSKTTSALLFFDETAVVKREENPCIRCGNCINACPMGLAVARLTEMIIANGIDPAAKEAVLDCIECGSCSYVCPADRRLVHWMRLGKNIIRREN</sequence>
<dbReference type="GO" id="GO:0022900">
    <property type="term" value="P:electron transport chain"/>
    <property type="evidence" value="ECO:0007669"/>
    <property type="project" value="UniProtKB-UniRule"/>
</dbReference>
<feature type="binding site" evidence="8">
    <location>
        <position position="374"/>
    </location>
    <ligand>
        <name>[4Fe-4S] cluster</name>
        <dbReference type="ChEBI" id="CHEBI:49883"/>
        <label>1</label>
    </ligand>
</feature>
<dbReference type="Pfam" id="PF10531">
    <property type="entry name" value="SLBB"/>
    <property type="match status" value="1"/>
</dbReference>
<comment type="cofactor">
    <cofactor evidence="8">
        <name>[4Fe-4S] cluster</name>
        <dbReference type="ChEBI" id="CHEBI:49883"/>
    </cofactor>
    <text evidence="8">Binds 2 [4Fe-4S] clusters per subunit.</text>
</comment>
<dbReference type="InterPro" id="IPR017896">
    <property type="entry name" value="4Fe4S_Fe-S-bd"/>
</dbReference>
<reference evidence="10" key="1">
    <citation type="journal article" date="2020" name="mSystems">
        <title>Genome- and Community-Level Interaction Insights into Carbon Utilization and Element Cycling Functions of Hydrothermarchaeota in Hydrothermal Sediment.</title>
        <authorList>
            <person name="Zhou Z."/>
            <person name="Liu Y."/>
            <person name="Xu W."/>
            <person name="Pan J."/>
            <person name="Luo Z.H."/>
            <person name="Li M."/>
        </authorList>
    </citation>
    <scope>NUCLEOTIDE SEQUENCE [LARGE SCALE GENOMIC DNA]</scope>
    <source>
        <strain evidence="10">HyVt-577</strain>
    </source>
</reference>
<keyword evidence="5 8" id="KW-0249">Electron transport</keyword>
<feature type="binding site" evidence="8">
    <location>
        <position position="384"/>
    </location>
    <ligand>
        <name>[4Fe-4S] cluster</name>
        <dbReference type="ChEBI" id="CHEBI:49883"/>
        <label>2</label>
    </ligand>
</feature>
<evidence type="ECO:0000313" key="10">
    <source>
        <dbReference type="EMBL" id="HGY57175.1"/>
    </source>
</evidence>
<evidence type="ECO:0000256" key="1">
    <source>
        <dbReference type="ARBA" id="ARBA00022448"/>
    </source>
</evidence>
<comment type="function">
    <text evidence="8">Part of a membrane-bound complex that couples electron transfer with translocation of ions across the membrane.</text>
</comment>
<evidence type="ECO:0000256" key="8">
    <source>
        <dbReference type="HAMAP-Rule" id="MF_00461"/>
    </source>
</evidence>